<dbReference type="FunFam" id="1.10.287.950:FF:000001">
    <property type="entry name" value="Methyl-accepting chemotaxis sensory transducer"/>
    <property type="match status" value="1"/>
</dbReference>
<evidence type="ECO:0000256" key="3">
    <source>
        <dbReference type="ARBA" id="ARBA00022692"/>
    </source>
</evidence>
<organism evidence="11 12">
    <name type="scientific">Rivihabitans pingtungensis</name>
    <dbReference type="NCBI Taxonomy" id="1054498"/>
    <lineage>
        <taxon>Bacteria</taxon>
        <taxon>Pseudomonadati</taxon>
        <taxon>Pseudomonadota</taxon>
        <taxon>Betaproteobacteria</taxon>
        <taxon>Neisseriales</taxon>
        <taxon>Aquaspirillaceae</taxon>
        <taxon>Rivihabitans</taxon>
    </lineage>
</organism>
<dbReference type="SMART" id="SM01049">
    <property type="entry name" value="Cache_2"/>
    <property type="match status" value="1"/>
</dbReference>
<keyword evidence="3 9" id="KW-0812">Transmembrane</keyword>
<reference evidence="11 12" key="1">
    <citation type="submission" date="2018-05" db="EMBL/GenBank/DDBJ databases">
        <title>Genomic Encyclopedia of Type Strains, Phase IV (KMG-IV): sequencing the most valuable type-strain genomes for metagenomic binning, comparative biology and taxonomic classification.</title>
        <authorList>
            <person name="Goeker M."/>
        </authorList>
    </citation>
    <scope>NUCLEOTIDE SEQUENCE [LARGE SCALE GENOMIC DNA]</scope>
    <source>
        <strain evidence="11 12">DSM 29661</strain>
    </source>
</reference>
<evidence type="ECO:0000313" key="12">
    <source>
        <dbReference type="Proteomes" id="UP000247555"/>
    </source>
</evidence>
<keyword evidence="5 9" id="KW-0472">Membrane</keyword>
<dbReference type="GO" id="GO:0006935">
    <property type="term" value="P:chemotaxis"/>
    <property type="evidence" value="ECO:0007669"/>
    <property type="project" value="InterPro"/>
</dbReference>
<dbReference type="EMBL" id="QJKI01000006">
    <property type="protein sequence ID" value="PXX79516.1"/>
    <property type="molecule type" value="Genomic_DNA"/>
</dbReference>
<comment type="caution">
    <text evidence="11">The sequence shown here is derived from an EMBL/GenBank/DDBJ whole genome shotgun (WGS) entry which is preliminary data.</text>
</comment>
<accession>A0A318KV51</accession>
<dbReference type="SMART" id="SM00283">
    <property type="entry name" value="MA"/>
    <property type="match status" value="1"/>
</dbReference>
<dbReference type="GO" id="GO:0005886">
    <property type="term" value="C:plasma membrane"/>
    <property type="evidence" value="ECO:0007669"/>
    <property type="project" value="UniProtKB-SubCell"/>
</dbReference>
<dbReference type="PROSITE" id="PS50111">
    <property type="entry name" value="CHEMOTAXIS_TRANSDUC_2"/>
    <property type="match status" value="1"/>
</dbReference>
<evidence type="ECO:0000256" key="8">
    <source>
        <dbReference type="PROSITE-ProRule" id="PRU00284"/>
    </source>
</evidence>
<feature type="transmembrane region" description="Helical" evidence="9">
    <location>
        <begin position="6"/>
        <end position="26"/>
    </location>
</feature>
<dbReference type="Proteomes" id="UP000247555">
    <property type="component" value="Unassembled WGS sequence"/>
</dbReference>
<proteinExistence type="inferred from homology"/>
<dbReference type="GO" id="GO:0004888">
    <property type="term" value="F:transmembrane signaling receptor activity"/>
    <property type="evidence" value="ECO:0007669"/>
    <property type="project" value="InterPro"/>
</dbReference>
<keyword evidence="4 9" id="KW-1133">Transmembrane helix</keyword>
<evidence type="ECO:0000256" key="5">
    <source>
        <dbReference type="ARBA" id="ARBA00023136"/>
    </source>
</evidence>
<protein>
    <submittedName>
        <fullName evidence="11">Methyl-accepting chemotaxis sensory transducer with Cache sensor</fullName>
    </submittedName>
</protein>
<dbReference type="PANTHER" id="PTHR32089:SF119">
    <property type="entry name" value="METHYL-ACCEPTING CHEMOTAXIS PROTEIN CTPL"/>
    <property type="match status" value="1"/>
</dbReference>
<dbReference type="Pfam" id="PF17200">
    <property type="entry name" value="sCache_2"/>
    <property type="match status" value="1"/>
</dbReference>
<evidence type="ECO:0000256" key="2">
    <source>
        <dbReference type="ARBA" id="ARBA00022475"/>
    </source>
</evidence>
<keyword evidence="6 8" id="KW-0807">Transducer</keyword>
<gene>
    <name evidence="11" type="ORF">DFR34_106152</name>
</gene>
<dbReference type="CDD" id="cd11386">
    <property type="entry name" value="MCP_signal"/>
    <property type="match status" value="1"/>
</dbReference>
<dbReference type="Gene3D" id="1.10.287.950">
    <property type="entry name" value="Methyl-accepting chemotaxis protein"/>
    <property type="match status" value="1"/>
</dbReference>
<dbReference type="Gene3D" id="3.30.450.20">
    <property type="entry name" value="PAS domain"/>
    <property type="match status" value="1"/>
</dbReference>
<evidence type="ECO:0000313" key="11">
    <source>
        <dbReference type="EMBL" id="PXX79516.1"/>
    </source>
</evidence>
<keyword evidence="12" id="KW-1185">Reference proteome</keyword>
<dbReference type="PRINTS" id="PR00260">
    <property type="entry name" value="CHEMTRNSDUCR"/>
</dbReference>
<dbReference type="InterPro" id="IPR033480">
    <property type="entry name" value="sCache_2"/>
</dbReference>
<dbReference type="RefSeq" id="WP_245906831.1">
    <property type="nucleotide sequence ID" value="NZ_QJKI01000006.1"/>
</dbReference>
<evidence type="ECO:0000256" key="9">
    <source>
        <dbReference type="SAM" id="Phobius"/>
    </source>
</evidence>
<dbReference type="InterPro" id="IPR004089">
    <property type="entry name" value="MCPsignal_dom"/>
</dbReference>
<comment type="similarity">
    <text evidence="7">Belongs to the methyl-accepting chemotaxis (MCP) protein family.</text>
</comment>
<feature type="domain" description="Methyl-accepting transducer" evidence="10">
    <location>
        <begin position="266"/>
        <end position="502"/>
    </location>
</feature>
<keyword evidence="2" id="KW-1003">Cell membrane</keyword>
<dbReference type="Pfam" id="PF00015">
    <property type="entry name" value="MCPsignal"/>
    <property type="match status" value="1"/>
</dbReference>
<evidence type="ECO:0000256" key="6">
    <source>
        <dbReference type="ARBA" id="ARBA00023224"/>
    </source>
</evidence>
<dbReference type="SUPFAM" id="SSF58104">
    <property type="entry name" value="Methyl-accepting chemotaxis protein (MCP) signaling domain"/>
    <property type="match status" value="1"/>
</dbReference>
<evidence type="ECO:0000256" key="4">
    <source>
        <dbReference type="ARBA" id="ARBA00022989"/>
    </source>
</evidence>
<comment type="subcellular location">
    <subcellularLocation>
        <location evidence="1">Cell membrane</location>
        <topology evidence="1">Multi-pass membrane protein</topology>
    </subcellularLocation>
</comment>
<evidence type="ECO:0000256" key="1">
    <source>
        <dbReference type="ARBA" id="ARBA00004651"/>
    </source>
</evidence>
<dbReference type="InterPro" id="IPR004090">
    <property type="entry name" value="Chemotax_Me-accpt_rcpt"/>
</dbReference>
<dbReference type="AlphaFoldDB" id="A0A318KV51"/>
<sequence length="538" mass="57036">MRARLTAMVVLALMGFLLVGAVSLYAQRRDTLESRKEKVRDIVQTGLGIVQHYETLASQGKLPVADAQREAKDALAAMRYGSDDYMSILDKDLKFVMHPIKAALVGKSLYAVNDPNGNKLGELFASAIRSGGGKGGFAEYVWEKNKDVGVVGKVSYLGVSSGWNWVIVTGVYLDDVEAAFRVQLTQLLVAGGVVLLIMWGASELIKRSVLRQLGGEPAYAAEVVRTIASGDLTRQVSISGNPDSLLAAIAGMQRDLHQLIGRISGNADSLTQMAQSLASHASEVTSVSDSQSSSASAMAASIEEMTASISQIADHAGAARDVSAESGQLSSDGAKVIADAVDEMRRIHDAVSDTSMAITDLAGKTETISSIMNVIKEVADQTNLLALNAAIEAARAGEQGRGFAVVADEVRKLAERTSSATEEIARMIADIKESSGQSQETMDEAMNRVNHGLALAEQGGESIARIRDSAVRVVQVVNEISQALKEQSVASNDIALNVERIAQSASGNAQAARQVAQASSSMRDLTSELHHAVHRFSV</sequence>
<dbReference type="GO" id="GO:0007165">
    <property type="term" value="P:signal transduction"/>
    <property type="evidence" value="ECO:0007669"/>
    <property type="project" value="UniProtKB-KW"/>
</dbReference>
<evidence type="ECO:0000256" key="7">
    <source>
        <dbReference type="ARBA" id="ARBA00029447"/>
    </source>
</evidence>
<evidence type="ECO:0000259" key="10">
    <source>
        <dbReference type="PROSITE" id="PS50111"/>
    </source>
</evidence>
<name>A0A318KV51_9NEIS</name>
<dbReference type="PANTHER" id="PTHR32089">
    <property type="entry name" value="METHYL-ACCEPTING CHEMOTAXIS PROTEIN MCPB"/>
    <property type="match status" value="1"/>
</dbReference>